<dbReference type="EC" id="1.14.13.-" evidence="6"/>
<dbReference type="Gene3D" id="2.30.110.10">
    <property type="entry name" value="Electron Transport, Fmn-binding Protein, Chain A"/>
    <property type="match status" value="1"/>
</dbReference>
<dbReference type="AlphaFoldDB" id="A0A6J4QIY5"/>
<protein>
    <submittedName>
        <fullName evidence="6">Nitrilotriacetate monooxygenase component B</fullName>
        <ecNumber evidence="6">1.14.13.-</ecNumber>
    </submittedName>
</protein>
<dbReference type="EMBL" id="CADCVB010000184">
    <property type="protein sequence ID" value="CAA9445634.1"/>
    <property type="molecule type" value="Genomic_DNA"/>
</dbReference>
<dbReference type="SUPFAM" id="SSF50475">
    <property type="entry name" value="FMN-binding split barrel"/>
    <property type="match status" value="1"/>
</dbReference>
<gene>
    <name evidence="6" type="ORF">AVDCRST_MAG78-2849</name>
</gene>
<dbReference type="GO" id="GO:0016646">
    <property type="term" value="F:oxidoreductase activity, acting on the CH-NH group of donors, NAD or NADP as acceptor"/>
    <property type="evidence" value="ECO:0007669"/>
    <property type="project" value="UniProtKB-ARBA"/>
</dbReference>
<dbReference type="InterPro" id="IPR002563">
    <property type="entry name" value="Flavin_Rdtase-like_dom"/>
</dbReference>
<comment type="similarity">
    <text evidence="4">Belongs to the flavoredoxin family.</text>
</comment>
<evidence type="ECO:0000259" key="5">
    <source>
        <dbReference type="SMART" id="SM00903"/>
    </source>
</evidence>
<dbReference type="PANTHER" id="PTHR33798">
    <property type="entry name" value="FLAVOPROTEIN OXYGENASE"/>
    <property type="match status" value="1"/>
</dbReference>
<accession>A0A6J4QIY5</accession>
<organism evidence="6">
    <name type="scientific">uncultured Rubrobacteraceae bacterium</name>
    <dbReference type="NCBI Taxonomy" id="349277"/>
    <lineage>
        <taxon>Bacteria</taxon>
        <taxon>Bacillati</taxon>
        <taxon>Actinomycetota</taxon>
        <taxon>Rubrobacteria</taxon>
        <taxon>Rubrobacterales</taxon>
        <taxon>Rubrobacteraceae</taxon>
        <taxon>environmental samples</taxon>
    </lineage>
</organism>
<evidence type="ECO:0000256" key="2">
    <source>
        <dbReference type="ARBA" id="ARBA00022630"/>
    </source>
</evidence>
<keyword evidence="2" id="KW-0285">Flavoprotein</keyword>
<dbReference type="Pfam" id="PF01613">
    <property type="entry name" value="Flavin_Reduct"/>
    <property type="match status" value="1"/>
</dbReference>
<dbReference type="PANTHER" id="PTHR33798:SF5">
    <property type="entry name" value="FLAVIN REDUCTASE LIKE DOMAIN-CONTAINING PROTEIN"/>
    <property type="match status" value="1"/>
</dbReference>
<reference evidence="6" key="1">
    <citation type="submission" date="2020-02" db="EMBL/GenBank/DDBJ databases">
        <authorList>
            <person name="Meier V. D."/>
        </authorList>
    </citation>
    <scope>NUCLEOTIDE SEQUENCE</scope>
    <source>
        <strain evidence="6">AVDCRST_MAG78</strain>
    </source>
</reference>
<keyword evidence="6" id="KW-0503">Monooxygenase</keyword>
<keyword evidence="3" id="KW-0288">FMN</keyword>
<sequence length="199" mass="21748">MIIDLDNLDSQSCYKLLVGLGVPRSIAWTFTVSQEGVRNLAPFSFFTVASRQPPMLCISVGPRSDGDLDKDTLGNVEETGEFVINIVSLSLSNTMYESSKNHPPEADEFEKAGLTPVPCEVVGAPRVQEAGVSMECLLDRVLPLGSDHFIIGCMVRFHVRDELYGKNGRIDVAGLDPLGRLAGDYTRVETIFELPADDL</sequence>
<evidence type="ECO:0000313" key="6">
    <source>
        <dbReference type="EMBL" id="CAA9445634.1"/>
    </source>
</evidence>
<name>A0A6J4QIY5_9ACTN</name>
<dbReference type="SMART" id="SM00903">
    <property type="entry name" value="Flavin_Reduct"/>
    <property type="match status" value="1"/>
</dbReference>
<evidence type="ECO:0000256" key="3">
    <source>
        <dbReference type="ARBA" id="ARBA00022643"/>
    </source>
</evidence>
<dbReference type="GO" id="GO:0004497">
    <property type="term" value="F:monooxygenase activity"/>
    <property type="evidence" value="ECO:0007669"/>
    <property type="project" value="UniProtKB-KW"/>
</dbReference>
<comment type="cofactor">
    <cofactor evidence="1">
        <name>FMN</name>
        <dbReference type="ChEBI" id="CHEBI:58210"/>
    </cofactor>
</comment>
<feature type="domain" description="Flavin reductase like" evidence="5">
    <location>
        <begin position="20"/>
        <end position="169"/>
    </location>
</feature>
<dbReference type="InterPro" id="IPR012349">
    <property type="entry name" value="Split_barrel_FMN-bd"/>
</dbReference>
<dbReference type="GO" id="GO:0010181">
    <property type="term" value="F:FMN binding"/>
    <property type="evidence" value="ECO:0007669"/>
    <property type="project" value="InterPro"/>
</dbReference>
<evidence type="ECO:0000256" key="1">
    <source>
        <dbReference type="ARBA" id="ARBA00001917"/>
    </source>
</evidence>
<keyword evidence="6" id="KW-0560">Oxidoreductase</keyword>
<proteinExistence type="inferred from homology"/>
<evidence type="ECO:0000256" key="4">
    <source>
        <dbReference type="ARBA" id="ARBA00038054"/>
    </source>
</evidence>